<dbReference type="EMBL" id="OX451735">
    <property type="protein sequence ID" value="CAI8592462.1"/>
    <property type="molecule type" value="Genomic_DNA"/>
</dbReference>
<name>A0AAV0Z403_VICFA</name>
<proteinExistence type="predicted"/>
<gene>
    <name evidence="1" type="ORF">VFH_I040960</name>
</gene>
<evidence type="ECO:0000313" key="1">
    <source>
        <dbReference type="EMBL" id="CAI8592462.1"/>
    </source>
</evidence>
<keyword evidence="2" id="KW-1185">Reference proteome</keyword>
<organism evidence="1 2">
    <name type="scientific">Vicia faba</name>
    <name type="common">Broad bean</name>
    <name type="synonym">Faba vulgaris</name>
    <dbReference type="NCBI Taxonomy" id="3906"/>
    <lineage>
        <taxon>Eukaryota</taxon>
        <taxon>Viridiplantae</taxon>
        <taxon>Streptophyta</taxon>
        <taxon>Embryophyta</taxon>
        <taxon>Tracheophyta</taxon>
        <taxon>Spermatophyta</taxon>
        <taxon>Magnoliopsida</taxon>
        <taxon>eudicotyledons</taxon>
        <taxon>Gunneridae</taxon>
        <taxon>Pentapetalae</taxon>
        <taxon>rosids</taxon>
        <taxon>fabids</taxon>
        <taxon>Fabales</taxon>
        <taxon>Fabaceae</taxon>
        <taxon>Papilionoideae</taxon>
        <taxon>50 kb inversion clade</taxon>
        <taxon>NPAAA clade</taxon>
        <taxon>Hologalegina</taxon>
        <taxon>IRL clade</taxon>
        <taxon>Fabeae</taxon>
        <taxon>Vicia</taxon>
    </lineage>
</organism>
<reference evidence="1 2" key="1">
    <citation type="submission" date="2023-01" db="EMBL/GenBank/DDBJ databases">
        <authorList>
            <person name="Kreplak J."/>
        </authorList>
    </citation>
    <scope>NUCLEOTIDE SEQUENCE [LARGE SCALE GENOMIC DNA]</scope>
</reference>
<dbReference type="Proteomes" id="UP001157006">
    <property type="component" value="Chromosome 1S"/>
</dbReference>
<evidence type="ECO:0000313" key="2">
    <source>
        <dbReference type="Proteomes" id="UP001157006"/>
    </source>
</evidence>
<dbReference type="AlphaFoldDB" id="A0AAV0Z403"/>
<sequence>MFPSFSTNSFNFNSSNHHFSILSASTTKLQHLYHNVRLQPQVRNNVYKTMPSHSLHQNQQLQIEKRNSEGKRISSFIQIHYSISTQRKVSRNSPIGESPKSIAENSLSPLEFRLHGAFKHHLPLHLLNHFSEPPFSTFPYSLVITIDLHAITATHLHYQESLISNFIFLLSQPPLTHSSSNFYHSSTSPTANLHI</sequence>
<accession>A0AAV0Z403</accession>
<protein>
    <submittedName>
        <fullName evidence="1">Uncharacterized protein</fullName>
    </submittedName>
</protein>